<protein>
    <recommendedName>
        <fullName evidence="2">Actinobacteria/chloroflexi VLRF1 release factor domain-containing protein</fullName>
    </recommendedName>
</protein>
<dbReference type="Pfam" id="PF18859">
    <property type="entry name" value="acVLRF1"/>
    <property type="match status" value="1"/>
</dbReference>
<feature type="compositionally biased region" description="Low complexity" evidence="1">
    <location>
        <begin position="182"/>
        <end position="204"/>
    </location>
</feature>
<evidence type="ECO:0000313" key="4">
    <source>
        <dbReference type="Proteomes" id="UP000011693"/>
    </source>
</evidence>
<comment type="caution">
    <text evidence="3">The sequence shown here is derived from an EMBL/GenBank/DDBJ whole genome shotgun (WGS) entry which is preliminary data.</text>
</comment>
<dbReference type="EMBL" id="AOIN01000008">
    <property type="protein sequence ID" value="ELZ06244.1"/>
    <property type="molecule type" value="Genomic_DNA"/>
</dbReference>
<dbReference type="Proteomes" id="UP000011693">
    <property type="component" value="Unassembled WGS sequence"/>
</dbReference>
<dbReference type="Gene3D" id="3.30.420.60">
    <property type="entry name" value="eRF1 domain 2"/>
    <property type="match status" value="1"/>
</dbReference>
<sequence>MLDELLGRASLKERIDELEEERDNLEARYEAESERRADAATARQEAEAEVNRLEDRIAQLEGELERLEDDDAATTGLEYTRQETLRGGRLEEVLDRLESVRTEPEGALTAVVSGEDDLRSTGQRERHGPQFDSDLAAVLGERTVLVDEAAPCLLCVDDAGLVSVVLEPPVLPAEFGSGAGGRNSTRNSNSNNNANASTSAATTGDFESGWRDHFALEREWFLPTGRSVLALVRTDLFAVGIYDGDERVAYRGFESEVKGSHSKGGFSQARFERIRDGQIDDHLDDCRDALADILADEPNARLFLTGQRGVIETLAEESQFEPDATAAVDATGDPKDALEDAYGSFWTTELSML</sequence>
<feature type="region of interest" description="Disordered" evidence="1">
    <location>
        <begin position="174"/>
        <end position="204"/>
    </location>
</feature>
<feature type="compositionally biased region" description="Basic and acidic residues" evidence="1">
    <location>
        <begin position="24"/>
        <end position="48"/>
    </location>
</feature>
<evidence type="ECO:0000313" key="3">
    <source>
        <dbReference type="EMBL" id="ELZ06244.1"/>
    </source>
</evidence>
<feature type="domain" description="Actinobacteria/chloroflexi VLRF1 release factor" evidence="2">
    <location>
        <begin position="226"/>
        <end position="350"/>
    </location>
</feature>
<reference evidence="3 4" key="1">
    <citation type="journal article" date="2014" name="PLoS Genet.">
        <title>Phylogenetically driven sequencing of extremely halophilic archaea reveals strategies for static and dynamic osmo-response.</title>
        <authorList>
            <person name="Becker E.A."/>
            <person name="Seitzer P.M."/>
            <person name="Tritt A."/>
            <person name="Larsen D."/>
            <person name="Krusor M."/>
            <person name="Yao A.I."/>
            <person name="Wu D."/>
            <person name="Madern D."/>
            <person name="Eisen J.A."/>
            <person name="Darling A.E."/>
            <person name="Facciotti M.T."/>
        </authorList>
    </citation>
    <scope>NUCLEOTIDE SEQUENCE [LARGE SCALE GENOMIC DNA]</scope>
    <source>
        <strain evidence="3 4">JCM 10990</strain>
    </source>
</reference>
<dbReference type="InterPro" id="IPR040783">
    <property type="entry name" value="VLRF1"/>
</dbReference>
<dbReference type="OrthoDB" id="124486at2157"/>
<dbReference type="AlphaFoldDB" id="M0B9A6"/>
<feature type="region of interest" description="Disordered" evidence="1">
    <location>
        <begin position="19"/>
        <end position="48"/>
    </location>
</feature>
<dbReference type="SUPFAM" id="SSF53137">
    <property type="entry name" value="Translational machinery components"/>
    <property type="match status" value="1"/>
</dbReference>
<dbReference type="STRING" id="1227492.C482_00440"/>
<name>M0B9A6_9EURY</name>
<keyword evidence="4" id="KW-1185">Reference proteome</keyword>
<evidence type="ECO:0000256" key="1">
    <source>
        <dbReference type="SAM" id="MobiDB-lite"/>
    </source>
</evidence>
<accession>M0B9A6</accession>
<organism evidence="3 4">
    <name type="scientific">Natrialba chahannaoensis JCM 10990</name>
    <dbReference type="NCBI Taxonomy" id="1227492"/>
    <lineage>
        <taxon>Archaea</taxon>
        <taxon>Methanobacteriati</taxon>
        <taxon>Methanobacteriota</taxon>
        <taxon>Stenosarchaea group</taxon>
        <taxon>Halobacteria</taxon>
        <taxon>Halobacteriales</taxon>
        <taxon>Natrialbaceae</taxon>
        <taxon>Natrialba</taxon>
    </lineage>
</organism>
<gene>
    <name evidence="3" type="ORF">C482_00440</name>
</gene>
<dbReference type="RefSeq" id="WP_006165315.1">
    <property type="nucleotide sequence ID" value="NZ_AOIN01000008.1"/>
</dbReference>
<evidence type="ECO:0000259" key="2">
    <source>
        <dbReference type="Pfam" id="PF18859"/>
    </source>
</evidence>
<proteinExistence type="predicted"/>
<dbReference type="InterPro" id="IPR042226">
    <property type="entry name" value="eFR1_2_sf"/>
</dbReference>
<dbReference type="PATRIC" id="fig|1227492.4.peg.69"/>